<evidence type="ECO:0000313" key="1">
    <source>
        <dbReference type="EMBL" id="GME76539.1"/>
    </source>
</evidence>
<organism evidence="1 2">
    <name type="scientific">Ambrosiozyma monospora</name>
    <name type="common">Yeast</name>
    <name type="synonym">Endomycopsis monosporus</name>
    <dbReference type="NCBI Taxonomy" id="43982"/>
    <lineage>
        <taxon>Eukaryota</taxon>
        <taxon>Fungi</taxon>
        <taxon>Dikarya</taxon>
        <taxon>Ascomycota</taxon>
        <taxon>Saccharomycotina</taxon>
        <taxon>Pichiomycetes</taxon>
        <taxon>Pichiales</taxon>
        <taxon>Pichiaceae</taxon>
        <taxon>Ambrosiozyma</taxon>
    </lineage>
</organism>
<dbReference type="Proteomes" id="UP001165064">
    <property type="component" value="Unassembled WGS sequence"/>
</dbReference>
<accession>A0ACB5SZT9</accession>
<evidence type="ECO:0000313" key="2">
    <source>
        <dbReference type="Proteomes" id="UP001165064"/>
    </source>
</evidence>
<protein>
    <submittedName>
        <fullName evidence="1">Unnamed protein product</fullName>
    </submittedName>
</protein>
<keyword evidence="2" id="KW-1185">Reference proteome</keyword>
<name>A0ACB5SZT9_AMBMO</name>
<dbReference type="EMBL" id="BSXS01001562">
    <property type="protein sequence ID" value="GME76539.1"/>
    <property type="molecule type" value="Genomic_DNA"/>
</dbReference>
<comment type="caution">
    <text evidence="1">The sequence shown here is derived from an EMBL/GenBank/DDBJ whole genome shotgun (WGS) entry which is preliminary data.</text>
</comment>
<gene>
    <name evidence="1" type="ORF">Amon02_000265500</name>
</gene>
<sequence length="519" mass="59062">MTHCTYQLQVVVFSINDQISHFHYLMRANLVTIPRFTTRNYAVFLKRSKFLTDLCVTLHDRDENQLSEQLKMLTSWSGEIIPEYGHKRLTLNLYFERESSFGLLFDLPNILTKNQTRLSIYVHDADTDSVIPLESLYPYIAYLECKLADTMVTPNLFDSSRLRHLLVNWAADVPTHQSMISEGLVDLTLVGMPASSKVCLRHLSSLKKLHLDNCYLSSQFINCLPDDLKQLRLYCCQVEPPSIVLPSHLVSFIFVADPMPSKFVQIENPEKLSCLSNVAVNSSLFEPNDGSNLASIRAFLLSSPTAIETLQLIIMPFMKCTLDPDSTFYAWSDPCRFSQLKKLTLSCINVLVPQFNLCLIPQSVQILKLNIKMHKLSGHFSENIHHLDINLSAYDDCFETFWNGFASPLELQSLRTRVKECELIDMRSFNFKKLNKFHLTIVGFPNVDISTTTIMIGDVPNSVNLRLSYKEIIDRGSTNHHTIQVSSVLKSSASFEVDPESNFIWFDSESDASTTPEAS</sequence>
<reference evidence="1" key="1">
    <citation type="submission" date="2023-04" db="EMBL/GenBank/DDBJ databases">
        <title>Ambrosiozyma monospora NBRC 10751.</title>
        <authorList>
            <person name="Ichikawa N."/>
            <person name="Sato H."/>
            <person name="Tonouchi N."/>
        </authorList>
    </citation>
    <scope>NUCLEOTIDE SEQUENCE</scope>
    <source>
        <strain evidence="1">NBRC 10751</strain>
    </source>
</reference>
<proteinExistence type="predicted"/>